<dbReference type="InterPro" id="IPR045197">
    <property type="entry name" value="NUP210-like"/>
</dbReference>
<evidence type="ECO:0000313" key="4">
    <source>
        <dbReference type="Proteomes" id="UP000054560"/>
    </source>
</evidence>
<dbReference type="InterPro" id="IPR055096">
    <property type="entry name" value="Ig_NUP210_1st"/>
</dbReference>
<organism evidence="3 4">
    <name type="scientific">Sphaeroforma arctica JP610</name>
    <dbReference type="NCBI Taxonomy" id="667725"/>
    <lineage>
        <taxon>Eukaryota</taxon>
        <taxon>Ichthyosporea</taxon>
        <taxon>Ichthyophonida</taxon>
        <taxon>Sphaeroforma</taxon>
    </lineage>
</organism>
<dbReference type="EMBL" id="KQ243923">
    <property type="protein sequence ID" value="KNC74992.1"/>
    <property type="molecule type" value="Genomic_DNA"/>
</dbReference>
<dbReference type="RefSeq" id="XP_014148894.1">
    <property type="nucleotide sequence ID" value="XM_014293419.1"/>
</dbReference>
<evidence type="ECO:0000313" key="3">
    <source>
        <dbReference type="EMBL" id="KNC74992.1"/>
    </source>
</evidence>
<dbReference type="eggNOG" id="KOG1833">
    <property type="taxonomic scope" value="Eukaryota"/>
</dbReference>
<feature type="signal peptide" evidence="1">
    <location>
        <begin position="1"/>
        <end position="21"/>
    </location>
</feature>
<evidence type="ECO:0000256" key="1">
    <source>
        <dbReference type="SAM" id="SignalP"/>
    </source>
</evidence>
<dbReference type="Pfam" id="PF22967">
    <property type="entry name" value="Ig_NUP210_1st"/>
    <property type="match status" value="1"/>
</dbReference>
<gene>
    <name evidence="3" type="ORF">SARC_12473</name>
</gene>
<name>A0A0L0FDZ7_9EUKA</name>
<accession>A0A0L0FDZ7</accession>
<reference evidence="3 4" key="1">
    <citation type="submission" date="2011-02" db="EMBL/GenBank/DDBJ databases">
        <title>The Genome Sequence of Sphaeroforma arctica JP610.</title>
        <authorList>
            <consortium name="The Broad Institute Genome Sequencing Platform"/>
            <person name="Russ C."/>
            <person name="Cuomo C."/>
            <person name="Young S.K."/>
            <person name="Zeng Q."/>
            <person name="Gargeya S."/>
            <person name="Alvarado L."/>
            <person name="Berlin A."/>
            <person name="Chapman S.B."/>
            <person name="Chen Z."/>
            <person name="Freedman E."/>
            <person name="Gellesch M."/>
            <person name="Goldberg J."/>
            <person name="Griggs A."/>
            <person name="Gujja S."/>
            <person name="Heilman E."/>
            <person name="Heiman D."/>
            <person name="Howarth C."/>
            <person name="Mehta T."/>
            <person name="Neiman D."/>
            <person name="Pearson M."/>
            <person name="Roberts A."/>
            <person name="Saif S."/>
            <person name="Shea T."/>
            <person name="Shenoy N."/>
            <person name="Sisk P."/>
            <person name="Stolte C."/>
            <person name="Sykes S."/>
            <person name="White J."/>
            <person name="Yandava C."/>
            <person name="Burger G."/>
            <person name="Gray M.W."/>
            <person name="Holland P.W.H."/>
            <person name="King N."/>
            <person name="Lang F.B.F."/>
            <person name="Roger A.J."/>
            <person name="Ruiz-Trillo I."/>
            <person name="Haas B."/>
            <person name="Nusbaum C."/>
            <person name="Birren B."/>
        </authorList>
    </citation>
    <scope>NUCLEOTIDE SEQUENCE [LARGE SCALE GENOMIC DNA]</scope>
    <source>
        <strain evidence="3 4">JP610</strain>
    </source>
</reference>
<feature type="chain" id="PRO_5005538520" description="NUP210 Ig-like domain-containing protein" evidence="1">
    <location>
        <begin position="22"/>
        <end position="201"/>
    </location>
</feature>
<dbReference type="GeneID" id="25912977"/>
<evidence type="ECO:0000259" key="2">
    <source>
        <dbReference type="Pfam" id="PF22967"/>
    </source>
</evidence>
<protein>
    <recommendedName>
        <fullName evidence="2">NUP210 Ig-like domain-containing protein</fullName>
    </recommendedName>
</protein>
<dbReference type="STRING" id="667725.A0A0L0FDZ7"/>
<dbReference type="AlphaFoldDB" id="A0A0L0FDZ7"/>
<dbReference type="Proteomes" id="UP000054560">
    <property type="component" value="Unassembled WGS sequence"/>
</dbReference>
<dbReference type="PANTHER" id="PTHR23019">
    <property type="entry name" value="NUCLEAR PORE MEMBRANE GLYCOPROTEIN GP210-RELATED"/>
    <property type="match status" value="1"/>
</dbReference>
<keyword evidence="4" id="KW-1185">Reference proteome</keyword>
<dbReference type="PANTHER" id="PTHR23019:SF0">
    <property type="entry name" value="NUCLEAR PORE MEMBRANE GLYCOPROTEIN 210"/>
    <property type="match status" value="1"/>
</dbReference>
<sequence>MRTLVSIVLVVLGLFTPSTQAAKTGIRLNTLQVLLPWTSETSHRCTFLLHAVGGCYEWHNDNPNSISITPVTVPDGCSGHAWVTTVESELRSSMSTVTVTDMNSGLYNTVKVRVEEIAEIEVATTYRRLNWHEQEIVAINAYDRNGNSMNNVTGVQIEWVISQSEVPPLSFIPFAESNSVDIEQVSRIQHYLFCAVPVRNG</sequence>
<feature type="domain" description="NUP210 Ig-like" evidence="2">
    <location>
        <begin position="26"/>
        <end position="114"/>
    </location>
</feature>
<keyword evidence="1" id="KW-0732">Signal</keyword>
<proteinExistence type="predicted"/>